<protein>
    <submittedName>
        <fullName evidence="1">Uncharacterized protein</fullName>
    </submittedName>
</protein>
<reference evidence="1 2" key="1">
    <citation type="journal article" date="2023" name="J. Hered.">
        <title>Chromosome-level genome of the wood stork (Mycteria americana) provides insight into avian chromosome evolution.</title>
        <authorList>
            <person name="Flamio R. Jr."/>
            <person name="Ramstad K.M."/>
        </authorList>
    </citation>
    <scope>NUCLEOTIDE SEQUENCE [LARGE SCALE GENOMIC DNA]</scope>
    <source>
        <strain evidence="1">JAX WOST 10</strain>
    </source>
</reference>
<evidence type="ECO:0000313" key="2">
    <source>
        <dbReference type="Proteomes" id="UP001333110"/>
    </source>
</evidence>
<sequence length="97" mass="11016">MLKMEDDLKKGSKNYSRSEGNVLQCNLSNILLMKLVLRDDLTDIQDIELGGVVDIADGCAAIQRDLDGLEKRADRNLMKFSNRKCKVLHLGWNNSRH</sequence>
<organism evidence="1 2">
    <name type="scientific">Mycteria americana</name>
    <name type="common">Wood stork</name>
    <dbReference type="NCBI Taxonomy" id="33587"/>
    <lineage>
        <taxon>Eukaryota</taxon>
        <taxon>Metazoa</taxon>
        <taxon>Chordata</taxon>
        <taxon>Craniata</taxon>
        <taxon>Vertebrata</taxon>
        <taxon>Euteleostomi</taxon>
        <taxon>Archelosauria</taxon>
        <taxon>Archosauria</taxon>
        <taxon>Dinosauria</taxon>
        <taxon>Saurischia</taxon>
        <taxon>Theropoda</taxon>
        <taxon>Coelurosauria</taxon>
        <taxon>Aves</taxon>
        <taxon>Neognathae</taxon>
        <taxon>Neoaves</taxon>
        <taxon>Aequornithes</taxon>
        <taxon>Ciconiiformes</taxon>
        <taxon>Ciconiidae</taxon>
        <taxon>Mycteria</taxon>
    </lineage>
</organism>
<proteinExistence type="predicted"/>
<comment type="caution">
    <text evidence="1">The sequence shown here is derived from an EMBL/GenBank/DDBJ whole genome shotgun (WGS) entry which is preliminary data.</text>
</comment>
<gene>
    <name evidence="1" type="ORF">QYF61_009132</name>
</gene>
<dbReference type="EMBL" id="JAUNZN010000002">
    <property type="protein sequence ID" value="KAK4826435.1"/>
    <property type="molecule type" value="Genomic_DNA"/>
</dbReference>
<keyword evidence="2" id="KW-1185">Reference proteome</keyword>
<accession>A0AAN7P4X2</accession>
<name>A0AAN7P4X2_MYCAM</name>
<evidence type="ECO:0000313" key="1">
    <source>
        <dbReference type="EMBL" id="KAK4826435.1"/>
    </source>
</evidence>
<dbReference type="AlphaFoldDB" id="A0AAN7P4X2"/>
<dbReference type="Proteomes" id="UP001333110">
    <property type="component" value="Unassembled WGS sequence"/>
</dbReference>